<keyword evidence="14 20" id="KW-1133">Transmembrane helix</keyword>
<evidence type="ECO:0000256" key="18">
    <source>
        <dbReference type="ARBA" id="ARBA00048679"/>
    </source>
</evidence>
<dbReference type="InterPro" id="IPR045133">
    <property type="entry name" value="IRE1/2-like"/>
</dbReference>
<dbReference type="FunFam" id="1.20.1440.180:FF:000001">
    <property type="entry name" value="Serine/threonine-protein kinase/endoribonuclease IRE1"/>
    <property type="match status" value="1"/>
</dbReference>
<dbReference type="GO" id="GO:0004521">
    <property type="term" value="F:RNA endonuclease activity"/>
    <property type="evidence" value="ECO:0007669"/>
    <property type="project" value="InterPro"/>
</dbReference>
<dbReference type="SUPFAM" id="SSF50998">
    <property type="entry name" value="Quinoprotein alcohol dehydrogenase-like"/>
    <property type="match status" value="1"/>
</dbReference>
<feature type="compositionally biased region" description="Polar residues" evidence="19">
    <location>
        <begin position="1083"/>
        <end position="1095"/>
    </location>
</feature>
<dbReference type="PROSITE" id="PS51392">
    <property type="entry name" value="KEN"/>
    <property type="match status" value="1"/>
</dbReference>
<feature type="compositionally biased region" description="Basic and acidic residues" evidence="19">
    <location>
        <begin position="1070"/>
        <end position="1079"/>
    </location>
</feature>
<evidence type="ECO:0000256" key="7">
    <source>
        <dbReference type="ARBA" id="ARBA00022692"/>
    </source>
</evidence>
<dbReference type="EC" id="2.7.11.1" evidence="3"/>
<dbReference type="GO" id="GO:0006397">
    <property type="term" value="P:mRNA processing"/>
    <property type="evidence" value="ECO:0007669"/>
    <property type="project" value="InterPro"/>
</dbReference>
<dbReference type="SUPFAM" id="SSF56112">
    <property type="entry name" value="Protein kinase-like (PK-like)"/>
    <property type="match status" value="1"/>
</dbReference>
<comment type="subcellular location">
    <subcellularLocation>
        <location evidence="2">Endoplasmic reticulum membrane</location>
        <topology evidence="2">Single-pass type I membrane protein</topology>
    </subcellularLocation>
</comment>
<evidence type="ECO:0000256" key="20">
    <source>
        <dbReference type="SAM" id="Phobius"/>
    </source>
</evidence>
<feature type="region of interest" description="Disordered" evidence="19">
    <location>
        <begin position="974"/>
        <end position="1011"/>
    </location>
</feature>
<keyword evidence="5" id="KW-0597">Phosphoprotein</keyword>
<dbReference type="CDD" id="cd13982">
    <property type="entry name" value="STKc_IRE1"/>
    <property type="match status" value="1"/>
</dbReference>
<dbReference type="GO" id="GO:0051082">
    <property type="term" value="F:unfolded protein binding"/>
    <property type="evidence" value="ECO:0007669"/>
    <property type="project" value="TreeGrafter"/>
</dbReference>
<keyword evidence="7 20" id="KW-0812">Transmembrane</keyword>
<evidence type="ECO:0000256" key="10">
    <source>
        <dbReference type="ARBA" id="ARBA00022777"/>
    </source>
</evidence>
<accession>A0A6J2TBR3</accession>
<keyword evidence="16" id="KW-0511">Multifunctional enzyme</keyword>
<keyword evidence="10 24" id="KW-0418">Kinase</keyword>
<comment type="catalytic activity">
    <reaction evidence="18">
        <text>L-seryl-[protein] + ATP = O-phospho-L-seryl-[protein] + ADP + H(+)</text>
        <dbReference type="Rhea" id="RHEA:17989"/>
        <dbReference type="Rhea" id="RHEA-COMP:9863"/>
        <dbReference type="Rhea" id="RHEA-COMP:11604"/>
        <dbReference type="ChEBI" id="CHEBI:15378"/>
        <dbReference type="ChEBI" id="CHEBI:29999"/>
        <dbReference type="ChEBI" id="CHEBI:30616"/>
        <dbReference type="ChEBI" id="CHEBI:83421"/>
        <dbReference type="ChEBI" id="CHEBI:456216"/>
        <dbReference type="EC" id="2.7.11.1"/>
    </reaction>
</comment>
<evidence type="ECO:0000313" key="24">
    <source>
        <dbReference type="RefSeq" id="XP_030373454.1"/>
    </source>
</evidence>
<dbReference type="GO" id="GO:0036498">
    <property type="term" value="P:IRE1-mediated unfolded protein response"/>
    <property type="evidence" value="ECO:0007669"/>
    <property type="project" value="TreeGrafter"/>
</dbReference>
<dbReference type="FunFam" id="3.30.200.20:FF:000077">
    <property type="entry name" value="Putative Serine/threonine-protein kinase/endoribonuclease IRE1"/>
    <property type="match status" value="1"/>
</dbReference>
<dbReference type="InterPro" id="IPR011009">
    <property type="entry name" value="Kinase-like_dom_sf"/>
</dbReference>
<evidence type="ECO:0000256" key="2">
    <source>
        <dbReference type="ARBA" id="ARBA00004115"/>
    </source>
</evidence>
<proteinExistence type="predicted"/>
<feature type="domain" description="KEN" evidence="22">
    <location>
        <begin position="824"/>
        <end position="952"/>
    </location>
</feature>
<dbReference type="Proteomes" id="UP000504634">
    <property type="component" value="Unplaced"/>
</dbReference>
<dbReference type="GO" id="GO:0016787">
    <property type="term" value="F:hydrolase activity"/>
    <property type="evidence" value="ECO:0007669"/>
    <property type="project" value="UniProtKB-KW"/>
</dbReference>
<evidence type="ECO:0000256" key="15">
    <source>
        <dbReference type="ARBA" id="ARBA00023136"/>
    </source>
</evidence>
<organism evidence="23 24">
    <name type="scientific">Drosophila lebanonensis</name>
    <name type="common">Fruit fly</name>
    <name type="synonym">Scaptodrosophila lebanonensis</name>
    <dbReference type="NCBI Taxonomy" id="7225"/>
    <lineage>
        <taxon>Eukaryota</taxon>
        <taxon>Metazoa</taxon>
        <taxon>Ecdysozoa</taxon>
        <taxon>Arthropoda</taxon>
        <taxon>Hexapoda</taxon>
        <taxon>Insecta</taxon>
        <taxon>Pterygota</taxon>
        <taxon>Neoptera</taxon>
        <taxon>Endopterygota</taxon>
        <taxon>Diptera</taxon>
        <taxon>Brachycera</taxon>
        <taxon>Muscomorpha</taxon>
        <taxon>Ephydroidea</taxon>
        <taxon>Drosophilidae</taxon>
        <taxon>Scaptodrosophila</taxon>
    </lineage>
</organism>
<evidence type="ECO:0000256" key="4">
    <source>
        <dbReference type="ARBA" id="ARBA00022527"/>
    </source>
</evidence>
<dbReference type="InterPro" id="IPR015943">
    <property type="entry name" value="WD40/YVTN_repeat-like_dom_sf"/>
</dbReference>
<evidence type="ECO:0000256" key="19">
    <source>
        <dbReference type="SAM" id="MobiDB-lite"/>
    </source>
</evidence>
<dbReference type="InterPro" id="IPR008271">
    <property type="entry name" value="Ser/Thr_kinase_AS"/>
</dbReference>
<keyword evidence="6" id="KW-0808">Transferase</keyword>
<feature type="transmembrane region" description="Helical" evidence="20">
    <location>
        <begin position="486"/>
        <end position="505"/>
    </location>
</feature>
<dbReference type="GO" id="GO:0005524">
    <property type="term" value="F:ATP binding"/>
    <property type="evidence" value="ECO:0007669"/>
    <property type="project" value="UniProtKB-KW"/>
</dbReference>
<sequence>MITPTTMSPFGVCKMKFYVVMCCALILLSGTIIASATKKHTSADADSAEVVSSAEEKTDCTDLARDEEALMVFSTLGGGLTAIDPVTSEIRWTIADDPPIVAEPQPNVQVPHYLPDPRDGSIYQLGQMGNLKKLPYTIPQLVANAPCRSSDGILYSGKKSDTWYIVDPKTGQREKVMGFGDATVDATSKEGEKIGWATSRAIYLGRTQYTVMMYDSLAKDKNVKPWNITFYDYNALTAPPELAKEYAEYIHLTTTSSGQIVTLDRKQGKFLWQKDLSSAVVAAFLLGPDGLLSVPFTTLSDEAYDAIVEESKTGNVNTVKLFQSLYVGEHQRGGLYALPSLVDKNTPRISTAPSIKLLDGPAISPNSNEADPQTVYINDVLQENPGIMLGHYNVPNEGNLQLSPTPANTKEVHGLATIHNYNDGFGLLANNEKNSADIGVQTEKIVEITIDRSNTINRTKTIILANSNKVQAFINEWFMDHPSGKVHQLLIVIILGMIALFWYTCSNMRELQKQSENGSKTYAVTQNSSNGSNASNVNAQDLVDLGDGHVRVGKICFNPNEVLGKGCEGTFVFKGTFEERFVAVKRLLPECFTFADREVSLLRESDAHENVVRYFCTEQDRQFRYIAVELCAATLQDYTESERAMELREHIDVWQILVQAAAGVSHLHSLDIVHRDIKPQNVLLSLPDARGRVRVMISDFGLCKKLNFGRTSFSRRSGVTGTDGWIAPEMMRAQRTTTAVDIFSLGCVYYYVLSGGHHAFGDTLKRQANILSHEYNLAKLKAEDDSECSRTVLAEQLIADMIHKDPQSRPPARCIGNHPLFWDEPKILAFLQDVSDRVEKLQFHAEPLKSLEKNGRIVVLDDWNLHLDPMITDDLRKYRGYMGASVRDLLRALRNKKHHYHELTSEAQELLGCIPHEFTNYWVDKFPQLISHTYHAFSICSNEPIFRPYYNAGYHFSRPWYFDADDALFPMLMHDPKPMPRQGPMGSPKPKMPRTPERPQHQQQQQLKQRKGVYNFRKTANEDSAMLGVGLQRNLDLDATNGEGKRDVFANFKFRRYGKPNNGNRNYGGQKEDKEKDKYVSWTLPQTTNVNPEEE</sequence>
<dbReference type="Pfam" id="PF06479">
    <property type="entry name" value="Ribonuc_2-5A"/>
    <property type="match status" value="1"/>
</dbReference>
<dbReference type="AlphaFoldDB" id="A0A6J2TBR3"/>
<keyword evidence="13" id="KW-0067">ATP-binding</keyword>
<evidence type="ECO:0000256" key="9">
    <source>
        <dbReference type="ARBA" id="ARBA00022741"/>
    </source>
</evidence>
<dbReference type="SMART" id="SM00220">
    <property type="entry name" value="S_TKc"/>
    <property type="match status" value="1"/>
</dbReference>
<dbReference type="InterPro" id="IPR011047">
    <property type="entry name" value="Quinoprotein_ADH-like_sf"/>
</dbReference>
<evidence type="ECO:0000256" key="14">
    <source>
        <dbReference type="ARBA" id="ARBA00022989"/>
    </source>
</evidence>
<dbReference type="CDD" id="cd10422">
    <property type="entry name" value="RNase_Ire1"/>
    <property type="match status" value="1"/>
</dbReference>
<dbReference type="PANTHER" id="PTHR13954:SF6">
    <property type="entry name" value="NON-SPECIFIC SERINE_THREONINE PROTEIN KINASE"/>
    <property type="match status" value="1"/>
</dbReference>
<keyword evidence="23" id="KW-1185">Reference proteome</keyword>
<dbReference type="Gene3D" id="3.30.200.20">
    <property type="entry name" value="Phosphorylase Kinase, domain 1"/>
    <property type="match status" value="1"/>
</dbReference>
<dbReference type="Gene3D" id="2.130.10.10">
    <property type="entry name" value="YVTN repeat-like/Quinoprotein amine dehydrogenase"/>
    <property type="match status" value="1"/>
</dbReference>
<dbReference type="Pfam" id="PF00069">
    <property type="entry name" value="Pkinase"/>
    <property type="match status" value="1"/>
</dbReference>
<dbReference type="PANTHER" id="PTHR13954">
    <property type="entry name" value="IRE1-RELATED"/>
    <property type="match status" value="1"/>
</dbReference>
<dbReference type="InterPro" id="IPR000719">
    <property type="entry name" value="Prot_kinase_dom"/>
</dbReference>
<keyword evidence="9" id="KW-0547">Nucleotide-binding</keyword>
<dbReference type="GO" id="GO:0070059">
    <property type="term" value="P:intrinsic apoptotic signaling pathway in response to endoplasmic reticulum stress"/>
    <property type="evidence" value="ECO:0007669"/>
    <property type="project" value="TreeGrafter"/>
</dbReference>
<evidence type="ECO:0000256" key="5">
    <source>
        <dbReference type="ARBA" id="ARBA00022553"/>
    </source>
</evidence>
<evidence type="ECO:0000256" key="6">
    <source>
        <dbReference type="ARBA" id="ARBA00022679"/>
    </source>
</evidence>
<dbReference type="SMART" id="SM00564">
    <property type="entry name" value="PQQ"/>
    <property type="match status" value="5"/>
</dbReference>
<dbReference type="RefSeq" id="XP_030373454.1">
    <property type="nucleotide sequence ID" value="XM_030517594.1"/>
</dbReference>
<dbReference type="Gene3D" id="1.20.1440.180">
    <property type="entry name" value="KEN domain"/>
    <property type="match status" value="1"/>
</dbReference>
<dbReference type="InterPro" id="IPR018391">
    <property type="entry name" value="PQQ_b-propeller_rpt"/>
</dbReference>
<keyword evidence="8" id="KW-0732">Signal</keyword>
<feature type="domain" description="Protein kinase" evidence="21">
    <location>
        <begin position="557"/>
        <end position="821"/>
    </location>
</feature>
<evidence type="ECO:0000313" key="23">
    <source>
        <dbReference type="Proteomes" id="UP000504634"/>
    </source>
</evidence>
<dbReference type="OrthoDB" id="63989at2759"/>
<dbReference type="SMART" id="SM00580">
    <property type="entry name" value="PUG"/>
    <property type="match status" value="1"/>
</dbReference>
<keyword evidence="4" id="KW-0723">Serine/threonine-protein kinase</keyword>
<evidence type="ECO:0000256" key="3">
    <source>
        <dbReference type="ARBA" id="ARBA00012513"/>
    </source>
</evidence>
<evidence type="ECO:0000256" key="16">
    <source>
        <dbReference type="ARBA" id="ARBA00023268"/>
    </source>
</evidence>
<gene>
    <name evidence="24" type="primary">LOC115623331</name>
</gene>
<dbReference type="GO" id="GO:0004674">
    <property type="term" value="F:protein serine/threonine kinase activity"/>
    <property type="evidence" value="ECO:0007669"/>
    <property type="project" value="UniProtKB-KW"/>
</dbReference>
<evidence type="ECO:0000259" key="22">
    <source>
        <dbReference type="PROSITE" id="PS51392"/>
    </source>
</evidence>
<evidence type="ECO:0000256" key="1">
    <source>
        <dbReference type="ARBA" id="ARBA00001946"/>
    </source>
</evidence>
<evidence type="ECO:0000256" key="8">
    <source>
        <dbReference type="ARBA" id="ARBA00022729"/>
    </source>
</evidence>
<comment type="catalytic activity">
    <reaction evidence="17">
        <text>L-threonyl-[protein] + ATP = O-phospho-L-threonyl-[protein] + ADP + H(+)</text>
        <dbReference type="Rhea" id="RHEA:46608"/>
        <dbReference type="Rhea" id="RHEA-COMP:11060"/>
        <dbReference type="Rhea" id="RHEA-COMP:11605"/>
        <dbReference type="ChEBI" id="CHEBI:15378"/>
        <dbReference type="ChEBI" id="CHEBI:30013"/>
        <dbReference type="ChEBI" id="CHEBI:30616"/>
        <dbReference type="ChEBI" id="CHEBI:61977"/>
        <dbReference type="ChEBI" id="CHEBI:456216"/>
        <dbReference type="EC" id="2.7.11.1"/>
    </reaction>
</comment>
<dbReference type="CTD" id="42358"/>
<evidence type="ECO:0000259" key="21">
    <source>
        <dbReference type="PROSITE" id="PS50011"/>
    </source>
</evidence>
<name>A0A6J2TBR3_DROLE</name>
<keyword evidence="11" id="KW-0378">Hydrolase</keyword>
<reference evidence="24" key="1">
    <citation type="submission" date="2025-08" db="UniProtKB">
        <authorList>
            <consortium name="RefSeq"/>
        </authorList>
    </citation>
    <scope>IDENTIFICATION</scope>
    <source>
        <strain evidence="24">11010-0011.00</strain>
        <tissue evidence="24">Whole body</tissue>
    </source>
</reference>
<dbReference type="Gene3D" id="1.10.510.10">
    <property type="entry name" value="Transferase(Phosphotransferase) domain 1"/>
    <property type="match status" value="1"/>
</dbReference>
<dbReference type="GO" id="GO:1990604">
    <property type="term" value="C:IRE1-TRAF2-ASK1 complex"/>
    <property type="evidence" value="ECO:0007669"/>
    <property type="project" value="TreeGrafter"/>
</dbReference>
<dbReference type="CDD" id="cd09769">
    <property type="entry name" value="Luminal_IRE1"/>
    <property type="match status" value="1"/>
</dbReference>
<feature type="region of interest" description="Disordered" evidence="19">
    <location>
        <begin position="1056"/>
        <end position="1095"/>
    </location>
</feature>
<evidence type="ECO:0000256" key="13">
    <source>
        <dbReference type="ARBA" id="ARBA00022840"/>
    </source>
</evidence>
<protein>
    <recommendedName>
        <fullName evidence="3">non-specific serine/threonine protein kinase</fullName>
        <ecNumber evidence="3">2.7.11.1</ecNumber>
    </recommendedName>
</protein>
<evidence type="ECO:0000256" key="11">
    <source>
        <dbReference type="ARBA" id="ARBA00022801"/>
    </source>
</evidence>
<dbReference type="PROSITE" id="PS50011">
    <property type="entry name" value="PROTEIN_KINASE_DOM"/>
    <property type="match status" value="1"/>
</dbReference>
<keyword evidence="12" id="KW-0256">Endoplasmic reticulum</keyword>
<evidence type="ECO:0000256" key="12">
    <source>
        <dbReference type="ARBA" id="ARBA00022824"/>
    </source>
</evidence>
<dbReference type="GO" id="GO:0010468">
    <property type="term" value="P:regulation of gene expression"/>
    <property type="evidence" value="ECO:0007669"/>
    <property type="project" value="UniProtKB-ARBA"/>
</dbReference>
<dbReference type="InterPro" id="IPR010513">
    <property type="entry name" value="KEN_dom"/>
</dbReference>
<comment type="cofactor">
    <cofactor evidence="1">
        <name>Mg(2+)</name>
        <dbReference type="ChEBI" id="CHEBI:18420"/>
    </cofactor>
</comment>
<dbReference type="GeneID" id="115623331"/>
<dbReference type="InterPro" id="IPR038357">
    <property type="entry name" value="KEN_sf"/>
</dbReference>
<dbReference type="GO" id="GO:0080090">
    <property type="term" value="P:regulation of primary metabolic process"/>
    <property type="evidence" value="ECO:0007669"/>
    <property type="project" value="UniProtKB-ARBA"/>
</dbReference>
<dbReference type="PROSITE" id="PS00108">
    <property type="entry name" value="PROTEIN_KINASE_ST"/>
    <property type="match status" value="1"/>
</dbReference>
<evidence type="ECO:0000256" key="17">
    <source>
        <dbReference type="ARBA" id="ARBA00047899"/>
    </source>
</evidence>
<keyword evidence="15 20" id="KW-0472">Membrane</keyword>